<reference evidence="3 4" key="1">
    <citation type="submission" date="2017-12" db="EMBL/GenBank/DDBJ databases">
        <title>Gene loss provides genomic basis for host adaptation in cereal stripe rust fungi.</title>
        <authorList>
            <person name="Xia C."/>
        </authorList>
    </citation>
    <scope>NUCLEOTIDE SEQUENCE [LARGE SCALE GENOMIC DNA]</scope>
    <source>
        <strain evidence="3 4">93TX-2</strain>
    </source>
</reference>
<evidence type="ECO:0000256" key="2">
    <source>
        <dbReference type="SAM" id="SignalP"/>
    </source>
</evidence>
<comment type="caution">
    <text evidence="3">The sequence shown here is derived from an EMBL/GenBank/DDBJ whole genome shotgun (WGS) entry which is preliminary data.</text>
</comment>
<feature type="region of interest" description="Disordered" evidence="1">
    <location>
        <begin position="90"/>
        <end position="134"/>
    </location>
</feature>
<keyword evidence="2" id="KW-0732">Signal</keyword>
<reference evidence="4" key="2">
    <citation type="journal article" date="2018" name="BMC Genomics">
        <title>Genomic insights into host adaptation between the wheat stripe rust pathogen (Puccinia striiformis f. sp. tritici) and the barley stripe rust pathogen (Puccinia striiformis f. sp. hordei).</title>
        <authorList>
            <person name="Xia C."/>
            <person name="Wang M."/>
            <person name="Yin C."/>
            <person name="Cornejo O.E."/>
            <person name="Hulbert S.H."/>
            <person name="Chen X."/>
        </authorList>
    </citation>
    <scope>NUCLEOTIDE SEQUENCE [LARGE SCALE GENOMIC DNA]</scope>
    <source>
        <strain evidence="4">93TX-2</strain>
    </source>
</reference>
<protein>
    <submittedName>
        <fullName evidence="3">Uncharacterized protein</fullName>
    </submittedName>
</protein>
<sequence>MLKFHLAAVFFVLQLSMQVATVCEGECQVASIPFQASNPVTDVLQTTRQGLSDNDILSLISSPMSAPEVDSFRSLKFVSQGMIPSIGSTLPASEGAAVPPKSSDVSNQAGSVTPGRPTTVSTIPVRSHGGSKPSFRLKRKTLSFERLF</sequence>
<evidence type="ECO:0000256" key="1">
    <source>
        <dbReference type="SAM" id="MobiDB-lite"/>
    </source>
</evidence>
<feature type="compositionally biased region" description="Polar residues" evidence="1">
    <location>
        <begin position="103"/>
        <end position="124"/>
    </location>
</feature>
<gene>
    <name evidence="3" type="ORF">PSHT_08239</name>
</gene>
<feature type="chain" id="PRO_5015435105" evidence="2">
    <location>
        <begin position="26"/>
        <end position="148"/>
    </location>
</feature>
<evidence type="ECO:0000313" key="4">
    <source>
        <dbReference type="Proteomes" id="UP000238274"/>
    </source>
</evidence>
<organism evidence="3 4">
    <name type="scientific">Puccinia striiformis</name>
    <dbReference type="NCBI Taxonomy" id="27350"/>
    <lineage>
        <taxon>Eukaryota</taxon>
        <taxon>Fungi</taxon>
        <taxon>Dikarya</taxon>
        <taxon>Basidiomycota</taxon>
        <taxon>Pucciniomycotina</taxon>
        <taxon>Pucciniomycetes</taxon>
        <taxon>Pucciniales</taxon>
        <taxon>Pucciniaceae</taxon>
        <taxon>Puccinia</taxon>
    </lineage>
</organism>
<keyword evidence="4" id="KW-1185">Reference proteome</keyword>
<name>A0A2S4VQZ4_9BASI</name>
<dbReference type="Proteomes" id="UP000238274">
    <property type="component" value="Unassembled WGS sequence"/>
</dbReference>
<evidence type="ECO:0000313" key="3">
    <source>
        <dbReference type="EMBL" id="POW11965.1"/>
    </source>
</evidence>
<proteinExistence type="predicted"/>
<dbReference type="AlphaFoldDB" id="A0A2S4VQZ4"/>
<dbReference type="EMBL" id="PKSM01000107">
    <property type="protein sequence ID" value="POW11965.1"/>
    <property type="molecule type" value="Genomic_DNA"/>
</dbReference>
<reference evidence="4" key="3">
    <citation type="journal article" date="2018" name="Mol. Plant Microbe Interact.">
        <title>Genome sequence resources for the wheat stripe rust pathogen (Puccinia striiformis f. sp. tritici) and the barley stripe rust pathogen (Puccinia striiformis f. sp. hordei).</title>
        <authorList>
            <person name="Xia C."/>
            <person name="Wang M."/>
            <person name="Yin C."/>
            <person name="Cornejo O.E."/>
            <person name="Hulbert S.H."/>
            <person name="Chen X."/>
        </authorList>
    </citation>
    <scope>NUCLEOTIDE SEQUENCE [LARGE SCALE GENOMIC DNA]</scope>
    <source>
        <strain evidence="4">93TX-2</strain>
    </source>
</reference>
<accession>A0A2S4VQZ4</accession>
<dbReference type="VEuPathDB" id="FungiDB:PSHT_08239"/>
<dbReference type="VEuPathDB" id="FungiDB:PSTT_04355"/>
<feature type="signal peptide" evidence="2">
    <location>
        <begin position="1"/>
        <end position="25"/>
    </location>
</feature>